<dbReference type="EMBL" id="BJVY01000015">
    <property type="protein sequence ID" value="GEL71320.1"/>
    <property type="molecule type" value="Genomic_DNA"/>
</dbReference>
<feature type="region of interest" description="Disordered" evidence="1">
    <location>
        <begin position="44"/>
        <end position="74"/>
    </location>
</feature>
<evidence type="ECO:0000313" key="3">
    <source>
        <dbReference type="Proteomes" id="UP000321224"/>
    </source>
</evidence>
<proteinExistence type="predicted"/>
<accession>A0A511HCQ7</accession>
<dbReference type="RefSeq" id="WP_244171725.1">
    <property type="nucleotide sequence ID" value="NZ_BJVY01000015.1"/>
</dbReference>
<organism evidence="2 3">
    <name type="scientific">Myxococcus virescens</name>
    <dbReference type="NCBI Taxonomy" id="83456"/>
    <lineage>
        <taxon>Bacteria</taxon>
        <taxon>Pseudomonadati</taxon>
        <taxon>Myxococcota</taxon>
        <taxon>Myxococcia</taxon>
        <taxon>Myxococcales</taxon>
        <taxon>Cystobacterineae</taxon>
        <taxon>Myxococcaceae</taxon>
        <taxon>Myxococcus</taxon>
    </lineage>
</organism>
<dbReference type="Proteomes" id="UP000321224">
    <property type="component" value="Unassembled WGS sequence"/>
</dbReference>
<evidence type="ECO:0000256" key="1">
    <source>
        <dbReference type="SAM" id="MobiDB-lite"/>
    </source>
</evidence>
<reference evidence="2 3" key="1">
    <citation type="submission" date="2019-07" db="EMBL/GenBank/DDBJ databases">
        <title>Whole genome shotgun sequence of Myxococcus virescens NBRC 100334.</title>
        <authorList>
            <person name="Hosoyama A."/>
            <person name="Uohara A."/>
            <person name="Ohji S."/>
            <person name="Ichikawa N."/>
        </authorList>
    </citation>
    <scope>NUCLEOTIDE SEQUENCE [LARGE SCALE GENOMIC DNA]</scope>
    <source>
        <strain evidence="2 3">NBRC 100334</strain>
    </source>
</reference>
<dbReference type="AlphaFoldDB" id="A0A511HCQ7"/>
<protein>
    <submittedName>
        <fullName evidence="2">Uncharacterized protein</fullName>
    </submittedName>
</protein>
<name>A0A511HCQ7_9BACT</name>
<comment type="caution">
    <text evidence="2">The sequence shown here is derived from an EMBL/GenBank/DDBJ whole genome shotgun (WGS) entry which is preliminary data.</text>
</comment>
<gene>
    <name evidence="2" type="ORF">MVI01_31040</name>
</gene>
<sequence length="74" mass="7665">MVPAPWPFVLTSVQGIPVAQLETLSQGEDLLVQGTDGTAVRTWSSHHTGVEPTLGLGPEGAGARRAVGESARES</sequence>
<evidence type="ECO:0000313" key="2">
    <source>
        <dbReference type="EMBL" id="GEL71320.1"/>
    </source>
</evidence>